<sequence length="108" mass="13077">MSRLPQELMRIIKDKKKKEEEEMTLKVFEDFIIPYLYHININLYMPLDTFTSVQTVCKRLAIEVSYGMETHVRIGMRFFSSSYYFCRGPGKKKNPFPYKPEWKRRLPE</sequence>
<name>A0A8F8KTL6_9VIRU</name>
<evidence type="ECO:0000313" key="1">
    <source>
        <dbReference type="EMBL" id="QYA18438.1"/>
    </source>
</evidence>
<reference evidence="1" key="1">
    <citation type="submission" date="2021-06" db="EMBL/GenBank/DDBJ databases">
        <authorList>
            <person name="Rolland C."/>
        </authorList>
    </citation>
    <scope>NUCLEOTIDE SEQUENCE</scope>
    <source>
        <strain evidence="1">347.936635</strain>
    </source>
</reference>
<organism evidence="1">
    <name type="scientific">Clandestinovirus</name>
    <dbReference type="NCBI Taxonomy" id="2831644"/>
    <lineage>
        <taxon>Viruses</taxon>
    </lineage>
</organism>
<proteinExistence type="predicted"/>
<dbReference type="EMBL" id="MZ420154">
    <property type="protein sequence ID" value="QYA18438.1"/>
    <property type="molecule type" value="Genomic_DNA"/>
</dbReference>
<protein>
    <submittedName>
        <fullName evidence="1">Uncharacterized protein</fullName>
    </submittedName>
</protein>
<gene>
    <name evidence="1" type="ORF">KOM_12_169</name>
</gene>
<accession>A0A8F8KTL6</accession>